<reference evidence="1" key="1">
    <citation type="journal article" date="2023" name="Insect Mol. Biol.">
        <title>Genome sequencing provides insights into the evolution of gene families encoding plant cell wall-degrading enzymes in longhorned beetles.</title>
        <authorList>
            <person name="Shin N.R."/>
            <person name="Okamura Y."/>
            <person name="Kirsch R."/>
            <person name="Pauchet Y."/>
        </authorList>
    </citation>
    <scope>NUCLEOTIDE SEQUENCE</scope>
    <source>
        <strain evidence="1">AMC_N1</strain>
    </source>
</reference>
<sequence>MRRLKDRVLHSVHWLVSCVSGTYKLKKNDLQRGGVRSVEDSATGFYEKVTPEIYARINDGGIRV</sequence>
<dbReference type="AlphaFoldDB" id="A0AAV8ZCP9"/>
<dbReference type="EMBL" id="JAPWTK010000007">
    <property type="protein sequence ID" value="KAJ8960917.1"/>
    <property type="molecule type" value="Genomic_DNA"/>
</dbReference>
<name>A0AAV8ZCP9_9CUCU</name>
<keyword evidence="2" id="KW-1185">Reference proteome</keyword>
<protein>
    <submittedName>
        <fullName evidence="1">Uncharacterized protein</fullName>
    </submittedName>
</protein>
<proteinExistence type="predicted"/>
<comment type="caution">
    <text evidence="1">The sequence shown here is derived from an EMBL/GenBank/DDBJ whole genome shotgun (WGS) entry which is preliminary data.</text>
</comment>
<evidence type="ECO:0000313" key="1">
    <source>
        <dbReference type="EMBL" id="KAJ8960917.1"/>
    </source>
</evidence>
<evidence type="ECO:0000313" key="2">
    <source>
        <dbReference type="Proteomes" id="UP001162162"/>
    </source>
</evidence>
<gene>
    <name evidence="1" type="ORF">NQ318_020217</name>
</gene>
<dbReference type="PROSITE" id="PS51257">
    <property type="entry name" value="PROKAR_LIPOPROTEIN"/>
    <property type="match status" value="1"/>
</dbReference>
<accession>A0AAV8ZCP9</accession>
<dbReference type="Proteomes" id="UP001162162">
    <property type="component" value="Unassembled WGS sequence"/>
</dbReference>
<organism evidence="1 2">
    <name type="scientific">Aromia moschata</name>
    <dbReference type="NCBI Taxonomy" id="1265417"/>
    <lineage>
        <taxon>Eukaryota</taxon>
        <taxon>Metazoa</taxon>
        <taxon>Ecdysozoa</taxon>
        <taxon>Arthropoda</taxon>
        <taxon>Hexapoda</taxon>
        <taxon>Insecta</taxon>
        <taxon>Pterygota</taxon>
        <taxon>Neoptera</taxon>
        <taxon>Endopterygota</taxon>
        <taxon>Coleoptera</taxon>
        <taxon>Polyphaga</taxon>
        <taxon>Cucujiformia</taxon>
        <taxon>Chrysomeloidea</taxon>
        <taxon>Cerambycidae</taxon>
        <taxon>Cerambycinae</taxon>
        <taxon>Callichromatini</taxon>
        <taxon>Aromia</taxon>
    </lineage>
</organism>